<keyword evidence="6 9" id="KW-0378">Hydrolase</keyword>
<evidence type="ECO:0000256" key="1">
    <source>
        <dbReference type="ARBA" id="ARBA00001913"/>
    </source>
</evidence>
<comment type="caution">
    <text evidence="11">The sequence shown here is derived from an EMBL/GenBank/DDBJ whole genome shotgun (WGS) entry which is preliminary data.</text>
</comment>
<keyword evidence="4" id="KW-0964">Secreted</keyword>
<evidence type="ECO:0000256" key="7">
    <source>
        <dbReference type="ARBA" id="ARBA00022825"/>
    </source>
</evidence>
<dbReference type="Gene3D" id="3.40.50.12090">
    <property type="match status" value="2"/>
</dbReference>
<dbReference type="Proteomes" id="UP001165287">
    <property type="component" value="Unassembled WGS sequence"/>
</dbReference>
<dbReference type="InterPro" id="IPR050131">
    <property type="entry name" value="Peptidase_S8_subtilisin-like"/>
</dbReference>
<dbReference type="InterPro" id="IPR036852">
    <property type="entry name" value="Peptidase_S8/S53_dom_sf"/>
</dbReference>
<dbReference type="InterPro" id="IPR023828">
    <property type="entry name" value="Peptidase_S8_Ser-AS"/>
</dbReference>
<evidence type="ECO:0000259" key="10">
    <source>
        <dbReference type="Pfam" id="PF00082"/>
    </source>
</evidence>
<protein>
    <submittedName>
        <fullName evidence="11">Cell wall-binding repeat-containing protein</fullName>
    </submittedName>
</protein>
<dbReference type="Pfam" id="PF00082">
    <property type="entry name" value="Peptidase_S8"/>
    <property type="match status" value="1"/>
</dbReference>
<dbReference type="Gene3D" id="3.40.50.200">
    <property type="entry name" value="Peptidase S8/S53 domain"/>
    <property type="match status" value="1"/>
</dbReference>
<comment type="subcellular location">
    <subcellularLocation>
        <location evidence="2">Secreted</location>
    </subcellularLocation>
</comment>
<dbReference type="InterPro" id="IPR015500">
    <property type="entry name" value="Peptidase_S8_subtilisin-rel"/>
</dbReference>
<dbReference type="Gene3D" id="2.60.120.380">
    <property type="match status" value="1"/>
</dbReference>
<keyword evidence="12" id="KW-1185">Reference proteome</keyword>
<comment type="similarity">
    <text evidence="3 9">Belongs to the peptidase S8 family.</text>
</comment>
<keyword evidence="5 9" id="KW-0645">Protease</keyword>
<dbReference type="PRINTS" id="PR00723">
    <property type="entry name" value="SUBTILISIN"/>
</dbReference>
<evidence type="ECO:0000313" key="12">
    <source>
        <dbReference type="Proteomes" id="UP001165287"/>
    </source>
</evidence>
<dbReference type="InterPro" id="IPR000209">
    <property type="entry name" value="Peptidase_S8/S53_dom"/>
</dbReference>
<feature type="active site" description="Charge relay system" evidence="9">
    <location>
        <position position="636"/>
    </location>
</feature>
<evidence type="ECO:0000256" key="6">
    <source>
        <dbReference type="ARBA" id="ARBA00022801"/>
    </source>
</evidence>
<dbReference type="RefSeq" id="WP_224137246.1">
    <property type="nucleotide sequence ID" value="NZ_JAIQUM010000006.1"/>
</dbReference>
<dbReference type="PROSITE" id="PS51892">
    <property type="entry name" value="SUBTILASE"/>
    <property type="match status" value="1"/>
</dbReference>
<feature type="domain" description="Peptidase S8/S53" evidence="10">
    <location>
        <begin position="441"/>
        <end position="677"/>
    </location>
</feature>
<keyword evidence="7 9" id="KW-0720">Serine protease</keyword>
<sequence length="1012" mass="110377">MRKCSIRFTFILVVLFTFLVGLLTPYQTEAQTANIPEVEKILTISKPVQGQFESNEQVHWYTIELKEKEMEDFTHYRIKFQSEQEMNVTVYSSLENAVDNIAFERYMGYSFQNEEAMIDFPIGWEGPYYIKVEHFAGEEPPVLEEEGEIPAPVYTIGYDGVTLPPSDGVIGEECPAELSTKERKNGKNILIDLRTIREDVLAKTDKGKEITAMYYKMAPFLSAKMVLSKSLKDQVYQDLVQLKPLFADVAKNGSVSTYKITSKDQEAINRLYASALDSVPAYLKKEMEKTGKQTGISNLTNSTVEAILKKAGLALPKASDSSRLIVKLKEGKKLSAIQSKIKSYGIQSVDKLDVKPTALPNTYVVETNSNTSASKMVKGQISKLPEVEFVEPVQEYKSLTVDSQFSYQWSLENEGRDGGKEGADIQYEELQELLKDKKLNDTVIAVVDTGVDHTLADLNGKVLADKGYNYIANNNDTMDDNGHGTHVSGIIAAKADNHYSMAGINSHSKILPVKVLDANGSGDTESIAFGIIYAVDHGAKVINLSLGGPYSRTIEYSLKYANEHGVTVVAASGNDGFEEVSYPASSKYATAVGATNRLDIVSDFSNYGRGIDLVAPGTDIPSLLPDGNVTYMTGTSMAAPHVAAVAGLILSHNPDLTPKEVEKILTKSAQDVKLEEEDNSMNGASYDEEPASDYDNVSGWGRLNAPQAILAINKANEITMERIAGSDRFETAVSLSKNGWEESEVAVLATGHNYPDALSATPLAYRYNAPLLLTDTNKVPATVKEELERLNVSKVVVIGGTSVITPNVEKELKSLGIKTITRISGKDRFETSVKIAEELGEVFGAVVANGNGYADALSIAPIASTLEMPILLTNKDKVPDSIRDYVKSSAIEVSYVIGGEQAVSNKAAELFPNYERLSGKTRYETNSMVIDYFSDILDMSTPFIATGENYPDALSGSALAAVYGSPLILTNPSEAKQTTKDTVAAYADYVSMYYIIGGEIALPNKAVEALFQ</sequence>
<proteinExistence type="inferred from homology"/>
<dbReference type="InterPro" id="IPR007253">
    <property type="entry name" value="Cell_wall-bd_2"/>
</dbReference>
<evidence type="ECO:0000256" key="8">
    <source>
        <dbReference type="ARBA" id="ARBA00022837"/>
    </source>
</evidence>
<organism evidence="11 12">
    <name type="scientific">Metabacillus rhizolycopersici</name>
    <dbReference type="NCBI Taxonomy" id="2875709"/>
    <lineage>
        <taxon>Bacteria</taxon>
        <taxon>Bacillati</taxon>
        <taxon>Bacillota</taxon>
        <taxon>Bacilli</taxon>
        <taxon>Bacillales</taxon>
        <taxon>Bacillaceae</taxon>
        <taxon>Metabacillus</taxon>
    </lineage>
</organism>
<dbReference type="EMBL" id="JAIQUM010000006">
    <property type="protein sequence ID" value="MBZ5749474.1"/>
    <property type="molecule type" value="Genomic_DNA"/>
</dbReference>
<accession>A0ABS7UN58</accession>
<evidence type="ECO:0000256" key="4">
    <source>
        <dbReference type="ARBA" id="ARBA00022525"/>
    </source>
</evidence>
<dbReference type="CDD" id="cd07484">
    <property type="entry name" value="Peptidases_S8_Thermitase_like"/>
    <property type="match status" value="1"/>
</dbReference>
<evidence type="ECO:0000256" key="2">
    <source>
        <dbReference type="ARBA" id="ARBA00004613"/>
    </source>
</evidence>
<dbReference type="PROSITE" id="PS00138">
    <property type="entry name" value="SUBTILASE_SER"/>
    <property type="match status" value="1"/>
</dbReference>
<name>A0ABS7UN58_9BACI</name>
<dbReference type="InterPro" id="IPR034084">
    <property type="entry name" value="Thermitase-like_dom"/>
</dbReference>
<dbReference type="PANTHER" id="PTHR43806">
    <property type="entry name" value="PEPTIDASE S8"/>
    <property type="match status" value="1"/>
</dbReference>
<dbReference type="SUPFAM" id="SSF52743">
    <property type="entry name" value="Subtilisin-like"/>
    <property type="match status" value="1"/>
</dbReference>
<keyword evidence="8" id="KW-0106">Calcium</keyword>
<dbReference type="InterPro" id="IPR022398">
    <property type="entry name" value="Peptidase_S8_His-AS"/>
</dbReference>
<comment type="cofactor">
    <cofactor evidence="1">
        <name>Ca(2+)</name>
        <dbReference type="ChEBI" id="CHEBI:29108"/>
    </cofactor>
</comment>
<evidence type="ECO:0000256" key="5">
    <source>
        <dbReference type="ARBA" id="ARBA00022670"/>
    </source>
</evidence>
<dbReference type="Pfam" id="PF04122">
    <property type="entry name" value="CW_binding_2"/>
    <property type="match status" value="3"/>
</dbReference>
<evidence type="ECO:0000256" key="9">
    <source>
        <dbReference type="PROSITE-ProRule" id="PRU01240"/>
    </source>
</evidence>
<reference evidence="11" key="1">
    <citation type="submission" date="2024-05" db="EMBL/GenBank/DDBJ databases">
        <title>Metabacillus sp. nov., isolated from the rhizosphere soil of tomato plants.</title>
        <authorList>
            <person name="Ma R."/>
        </authorList>
    </citation>
    <scope>NUCLEOTIDE SEQUENCE</scope>
    <source>
        <strain evidence="11">DBTR6</strain>
    </source>
</reference>
<feature type="active site" description="Charge relay system" evidence="9">
    <location>
        <position position="483"/>
    </location>
</feature>
<evidence type="ECO:0000313" key="11">
    <source>
        <dbReference type="EMBL" id="MBZ5749474.1"/>
    </source>
</evidence>
<evidence type="ECO:0000256" key="3">
    <source>
        <dbReference type="ARBA" id="ARBA00011073"/>
    </source>
</evidence>
<gene>
    <name evidence="11" type="ORF">K9V48_04255</name>
</gene>
<feature type="active site" description="Charge relay system" evidence="9">
    <location>
        <position position="448"/>
    </location>
</feature>
<dbReference type="PROSITE" id="PS00137">
    <property type="entry name" value="SUBTILASE_HIS"/>
    <property type="match status" value="1"/>
</dbReference>
<dbReference type="PANTHER" id="PTHR43806:SF11">
    <property type="entry name" value="CEREVISIN-RELATED"/>
    <property type="match status" value="1"/>
</dbReference>